<comment type="caution">
    <text evidence="2">The sequence shown here is derived from an EMBL/GenBank/DDBJ whole genome shotgun (WGS) entry which is preliminary data.</text>
</comment>
<organism evidence="2 3">
    <name type="scientific">Empedobacter falsenii</name>
    <dbReference type="NCBI Taxonomy" id="343874"/>
    <lineage>
        <taxon>Bacteria</taxon>
        <taxon>Pseudomonadati</taxon>
        <taxon>Bacteroidota</taxon>
        <taxon>Flavobacteriia</taxon>
        <taxon>Flavobacteriales</taxon>
        <taxon>Weeksellaceae</taxon>
        <taxon>Empedobacter</taxon>
    </lineage>
</organism>
<gene>
    <name evidence="2" type="ORF">HX095_15310</name>
</gene>
<dbReference type="Pfam" id="PF16819">
    <property type="entry name" value="DUF5074"/>
    <property type="match status" value="1"/>
</dbReference>
<feature type="chain" id="PRO_5043947520" description="YncE family protein" evidence="1">
    <location>
        <begin position="22"/>
        <end position="359"/>
    </location>
</feature>
<evidence type="ECO:0000313" key="2">
    <source>
        <dbReference type="EMBL" id="MDM1552575.1"/>
    </source>
</evidence>
<dbReference type="InterPro" id="IPR011045">
    <property type="entry name" value="N2O_reductase_N"/>
</dbReference>
<dbReference type="Gene3D" id="2.130.10.10">
    <property type="entry name" value="YVTN repeat-like/Quinoprotein amine dehydrogenase"/>
    <property type="match status" value="1"/>
</dbReference>
<dbReference type="PROSITE" id="PS51257">
    <property type="entry name" value="PROKAR_LIPOPROTEIN"/>
    <property type="match status" value="1"/>
</dbReference>
<keyword evidence="1" id="KW-0732">Signal</keyword>
<evidence type="ECO:0000256" key="1">
    <source>
        <dbReference type="SAM" id="SignalP"/>
    </source>
</evidence>
<feature type="signal peptide" evidence="1">
    <location>
        <begin position="1"/>
        <end position="21"/>
    </location>
</feature>
<dbReference type="Proteomes" id="UP001173578">
    <property type="component" value="Unassembled WGS sequence"/>
</dbReference>
<evidence type="ECO:0000313" key="3">
    <source>
        <dbReference type="Proteomes" id="UP001173578"/>
    </source>
</evidence>
<proteinExistence type="predicted"/>
<dbReference type="RefSeq" id="WP_286486992.1">
    <property type="nucleotide sequence ID" value="NZ_JACALR010000007.1"/>
</dbReference>
<dbReference type="AlphaFoldDB" id="A0AAW7DLX4"/>
<dbReference type="SUPFAM" id="SSF50974">
    <property type="entry name" value="Nitrous oxide reductase, N-terminal domain"/>
    <property type="match status" value="1"/>
</dbReference>
<dbReference type="PANTHER" id="PTHR47197:SF3">
    <property type="entry name" value="DIHYDRO-HEME D1 DEHYDROGENASE"/>
    <property type="match status" value="1"/>
</dbReference>
<reference evidence="2" key="2">
    <citation type="journal article" date="2022" name="Sci. Total Environ.">
        <title>Prevalence, transmission, and molecular epidemiology of tet(X)-positive bacteria among humans, animals, and environmental niches in China: An epidemiological, and genomic-based study.</title>
        <authorList>
            <person name="Dong N."/>
            <person name="Zeng Y."/>
            <person name="Cai C."/>
            <person name="Sun C."/>
            <person name="Lu J."/>
            <person name="Liu C."/>
            <person name="Zhou H."/>
            <person name="Sun Q."/>
            <person name="Shu L."/>
            <person name="Wang H."/>
            <person name="Wang Y."/>
            <person name="Wang S."/>
            <person name="Wu C."/>
            <person name="Chan E.W."/>
            <person name="Chen G."/>
            <person name="Shen Z."/>
            <person name="Chen S."/>
            <person name="Zhang R."/>
        </authorList>
    </citation>
    <scope>NUCLEOTIDE SEQUENCE</scope>
    <source>
        <strain evidence="2">210</strain>
    </source>
</reference>
<protein>
    <recommendedName>
        <fullName evidence="4">YncE family protein</fullName>
    </recommendedName>
</protein>
<dbReference type="EMBL" id="JACALR010000007">
    <property type="protein sequence ID" value="MDM1552575.1"/>
    <property type="molecule type" value="Genomic_DNA"/>
</dbReference>
<accession>A0AAW7DLX4</accession>
<dbReference type="InterPro" id="IPR051200">
    <property type="entry name" value="Host-pathogen_enzymatic-act"/>
</dbReference>
<dbReference type="InterPro" id="IPR015943">
    <property type="entry name" value="WD40/YVTN_repeat-like_dom_sf"/>
</dbReference>
<dbReference type="PANTHER" id="PTHR47197">
    <property type="entry name" value="PROTEIN NIRF"/>
    <property type="match status" value="1"/>
</dbReference>
<reference evidence="2" key="1">
    <citation type="submission" date="2020-06" db="EMBL/GenBank/DDBJ databases">
        <authorList>
            <person name="Dong N."/>
        </authorList>
    </citation>
    <scope>NUCLEOTIDE SEQUENCE</scope>
    <source>
        <strain evidence="2">210</strain>
    </source>
</reference>
<sequence length="359" mass="39382">MIKFKSIALIALAGVFLQSCSNDDDGPNNDPEKGNYSKGVFILNEGGFNSANAEITYFDPTKDLSTTNPIQEIFKTANAGAQLGSVGQSMYFKGNKAYIVLNVSNKVEVVDNTTFKKISTIPSSDNMSNPRYIVSDDQFLYISNWGDPNVTTDDFIAKYKISDLTFVEKYKVDEGPEKMILDNNKLYIAQKGGWGTGKTVTIIDLKTNDKKSINVGDVPTDLTIQNGNLLVLSQGVSYGNNTTKGKLVRYNLTSEDKLEMNFPDGQHPNFLVAENSKLYYIVNNSVYSMATNATALPTKADYITGADNVYGFYVKGDTFYVLDAKDYNSNGRLLIQNAQGGLKNPAITTGVSPNSVYIK</sequence>
<evidence type="ECO:0008006" key="4">
    <source>
        <dbReference type="Google" id="ProtNLM"/>
    </source>
</evidence>
<name>A0AAW7DLX4_9FLAO</name>
<dbReference type="InterPro" id="IPR031815">
    <property type="entry name" value="DUF5074"/>
</dbReference>